<gene>
    <name evidence="10" type="ORF">PARMNEM_LOCUS11295</name>
</gene>
<evidence type="ECO:0000256" key="1">
    <source>
        <dbReference type="ARBA" id="ARBA00001968"/>
    </source>
</evidence>
<feature type="domain" description="DUF8040" evidence="9">
    <location>
        <begin position="48"/>
        <end position="133"/>
    </location>
</feature>
<dbReference type="PANTHER" id="PTHR22930:SF269">
    <property type="entry name" value="NUCLEASE HARBI1-LIKE PROTEIN"/>
    <property type="match status" value="1"/>
</dbReference>
<keyword evidence="5" id="KW-0479">Metal-binding</keyword>
<keyword evidence="7" id="KW-0539">Nucleus</keyword>
<dbReference type="InterPro" id="IPR058353">
    <property type="entry name" value="DUF8040"/>
</dbReference>
<sequence>MSSQSSLSDSEEEELLLLVSVLKRKRRIWVHEINQKRRKLGENKLCLELQSHEDRFYTYFRMKPETFEYLHNLLEPHIKKKNTNYREAIPTKERLALCLRFLATGDTYTTISFSYRLGECTVSKIVTQVCEQIWKILQPEYIPVPSTKTWLEIAEAFQTIWGFPNCLGSIDGKHIVIKCPPNSGSLFYCYNKRFSTVLLAIVDPHYKFTYIDVGSYGKDSDSTIFENSSFYQLLKSGRDLNLPAPKPLPGFQQTTPHVFIADGGFKLETFLMRPFTRDAAMNDNDKKYLINH</sequence>
<organism evidence="10 11">
    <name type="scientific">Parnassius mnemosyne</name>
    <name type="common">clouded apollo</name>
    <dbReference type="NCBI Taxonomy" id="213953"/>
    <lineage>
        <taxon>Eukaryota</taxon>
        <taxon>Metazoa</taxon>
        <taxon>Ecdysozoa</taxon>
        <taxon>Arthropoda</taxon>
        <taxon>Hexapoda</taxon>
        <taxon>Insecta</taxon>
        <taxon>Pterygota</taxon>
        <taxon>Neoptera</taxon>
        <taxon>Endopterygota</taxon>
        <taxon>Lepidoptera</taxon>
        <taxon>Glossata</taxon>
        <taxon>Ditrysia</taxon>
        <taxon>Papilionoidea</taxon>
        <taxon>Papilionidae</taxon>
        <taxon>Parnassiinae</taxon>
        <taxon>Parnassini</taxon>
        <taxon>Parnassius</taxon>
        <taxon>Driopa</taxon>
    </lineage>
</organism>
<evidence type="ECO:0000259" key="9">
    <source>
        <dbReference type="Pfam" id="PF26138"/>
    </source>
</evidence>
<evidence type="ECO:0000313" key="10">
    <source>
        <dbReference type="EMBL" id="CAK1591003.1"/>
    </source>
</evidence>
<feature type="domain" description="DDE Tnp4" evidence="8">
    <location>
        <begin position="170"/>
        <end position="284"/>
    </location>
</feature>
<dbReference type="GO" id="GO:0005634">
    <property type="term" value="C:nucleus"/>
    <property type="evidence" value="ECO:0007669"/>
    <property type="project" value="UniProtKB-SubCell"/>
</dbReference>
<dbReference type="Pfam" id="PF26138">
    <property type="entry name" value="DUF8040"/>
    <property type="match status" value="1"/>
</dbReference>
<evidence type="ECO:0000313" key="11">
    <source>
        <dbReference type="Proteomes" id="UP001314205"/>
    </source>
</evidence>
<dbReference type="Pfam" id="PF13359">
    <property type="entry name" value="DDE_Tnp_4"/>
    <property type="match status" value="1"/>
</dbReference>
<evidence type="ECO:0000256" key="7">
    <source>
        <dbReference type="ARBA" id="ARBA00023242"/>
    </source>
</evidence>
<dbReference type="AlphaFoldDB" id="A0AAV1L7Q3"/>
<protein>
    <recommendedName>
        <fullName evidence="12">DDE Tnp4 domain-containing protein</fullName>
    </recommendedName>
</protein>
<evidence type="ECO:0000256" key="5">
    <source>
        <dbReference type="ARBA" id="ARBA00022723"/>
    </source>
</evidence>
<comment type="subcellular location">
    <subcellularLocation>
        <location evidence="2">Nucleus</location>
    </subcellularLocation>
</comment>
<evidence type="ECO:0000256" key="4">
    <source>
        <dbReference type="ARBA" id="ARBA00022722"/>
    </source>
</evidence>
<evidence type="ECO:0008006" key="12">
    <source>
        <dbReference type="Google" id="ProtNLM"/>
    </source>
</evidence>
<dbReference type="GO" id="GO:0016787">
    <property type="term" value="F:hydrolase activity"/>
    <property type="evidence" value="ECO:0007669"/>
    <property type="project" value="UniProtKB-KW"/>
</dbReference>
<keyword evidence="4" id="KW-0540">Nuclease</keyword>
<evidence type="ECO:0000259" key="8">
    <source>
        <dbReference type="Pfam" id="PF13359"/>
    </source>
</evidence>
<proteinExistence type="inferred from homology"/>
<dbReference type="Proteomes" id="UP001314205">
    <property type="component" value="Unassembled WGS sequence"/>
</dbReference>
<accession>A0AAV1L7Q3</accession>
<name>A0AAV1L7Q3_9NEOP</name>
<keyword evidence="11" id="KW-1185">Reference proteome</keyword>
<dbReference type="GO" id="GO:0046872">
    <property type="term" value="F:metal ion binding"/>
    <property type="evidence" value="ECO:0007669"/>
    <property type="project" value="UniProtKB-KW"/>
</dbReference>
<keyword evidence="6" id="KW-0378">Hydrolase</keyword>
<comment type="caution">
    <text evidence="10">The sequence shown here is derived from an EMBL/GenBank/DDBJ whole genome shotgun (WGS) entry which is preliminary data.</text>
</comment>
<dbReference type="EMBL" id="CAVLGL010000086">
    <property type="protein sequence ID" value="CAK1591003.1"/>
    <property type="molecule type" value="Genomic_DNA"/>
</dbReference>
<evidence type="ECO:0000256" key="3">
    <source>
        <dbReference type="ARBA" id="ARBA00006958"/>
    </source>
</evidence>
<comment type="cofactor">
    <cofactor evidence="1">
        <name>a divalent metal cation</name>
        <dbReference type="ChEBI" id="CHEBI:60240"/>
    </cofactor>
</comment>
<dbReference type="GO" id="GO:0004518">
    <property type="term" value="F:nuclease activity"/>
    <property type="evidence" value="ECO:0007669"/>
    <property type="project" value="UniProtKB-KW"/>
</dbReference>
<comment type="similarity">
    <text evidence="3">Belongs to the HARBI1 family.</text>
</comment>
<dbReference type="InterPro" id="IPR027806">
    <property type="entry name" value="HARBI1_dom"/>
</dbReference>
<dbReference type="PANTHER" id="PTHR22930">
    <property type="match status" value="1"/>
</dbReference>
<dbReference type="InterPro" id="IPR045249">
    <property type="entry name" value="HARBI1-like"/>
</dbReference>
<evidence type="ECO:0000256" key="6">
    <source>
        <dbReference type="ARBA" id="ARBA00022801"/>
    </source>
</evidence>
<evidence type="ECO:0000256" key="2">
    <source>
        <dbReference type="ARBA" id="ARBA00004123"/>
    </source>
</evidence>
<reference evidence="10 11" key="1">
    <citation type="submission" date="2023-11" db="EMBL/GenBank/DDBJ databases">
        <authorList>
            <person name="Hedman E."/>
            <person name="Englund M."/>
            <person name="Stromberg M."/>
            <person name="Nyberg Akerstrom W."/>
            <person name="Nylinder S."/>
            <person name="Jareborg N."/>
            <person name="Kallberg Y."/>
            <person name="Kronander E."/>
        </authorList>
    </citation>
    <scope>NUCLEOTIDE SEQUENCE [LARGE SCALE GENOMIC DNA]</scope>
</reference>